<accession>A0A422NXW9</accession>
<feature type="compositionally biased region" description="Basic and acidic residues" evidence="1">
    <location>
        <begin position="104"/>
        <end position="115"/>
    </location>
</feature>
<feature type="region of interest" description="Disordered" evidence="1">
    <location>
        <begin position="94"/>
        <end position="124"/>
    </location>
</feature>
<keyword evidence="3" id="KW-1185">Reference proteome</keyword>
<dbReference type="OrthoDB" id="241781at2759"/>
<evidence type="ECO:0000256" key="1">
    <source>
        <dbReference type="SAM" id="MobiDB-lite"/>
    </source>
</evidence>
<evidence type="ECO:0000313" key="2">
    <source>
        <dbReference type="EMBL" id="RNF10353.1"/>
    </source>
</evidence>
<gene>
    <name evidence="2" type="ORF">TraAM80_01713</name>
</gene>
<proteinExistence type="predicted"/>
<comment type="caution">
    <text evidence="2">The sequence shown here is derived from an EMBL/GenBank/DDBJ whole genome shotgun (WGS) entry which is preliminary data.</text>
</comment>
<dbReference type="GeneID" id="40325646"/>
<dbReference type="EMBL" id="MKGL01000033">
    <property type="protein sequence ID" value="RNF10353.1"/>
    <property type="molecule type" value="Genomic_DNA"/>
</dbReference>
<sequence length="124" mass="14268">MLLADEEKQFDNEASYYAKEEQCLCLAAASETDDSSSNKPALHHLLQPFHECDMCKDLRPHINSLEPKLRESYDNHCELLNKLHRNQFSPPSHLRIILSSSSGDGEKERLHNDRSNRRRAGCAY</sequence>
<dbReference type="RefSeq" id="XP_029241510.1">
    <property type="nucleotide sequence ID" value="XM_029378745.1"/>
</dbReference>
<evidence type="ECO:0000313" key="3">
    <source>
        <dbReference type="Proteomes" id="UP000283634"/>
    </source>
</evidence>
<organism evidence="2 3">
    <name type="scientific">Trypanosoma rangeli</name>
    <dbReference type="NCBI Taxonomy" id="5698"/>
    <lineage>
        <taxon>Eukaryota</taxon>
        <taxon>Discoba</taxon>
        <taxon>Euglenozoa</taxon>
        <taxon>Kinetoplastea</taxon>
        <taxon>Metakinetoplastina</taxon>
        <taxon>Trypanosomatida</taxon>
        <taxon>Trypanosomatidae</taxon>
        <taxon>Trypanosoma</taxon>
        <taxon>Herpetosoma</taxon>
    </lineage>
</organism>
<name>A0A422NXW9_TRYRA</name>
<dbReference type="Proteomes" id="UP000283634">
    <property type="component" value="Unassembled WGS sequence"/>
</dbReference>
<reference evidence="2 3" key="1">
    <citation type="journal article" date="2018" name="BMC Genomics">
        <title>Genomic comparison of Trypanosoma conorhini and Trypanosoma rangeli to Trypanosoma cruzi strains of high and low virulence.</title>
        <authorList>
            <person name="Bradwell K.R."/>
            <person name="Koparde V.N."/>
            <person name="Matveyev A.V."/>
            <person name="Serrano M.G."/>
            <person name="Alves J.M."/>
            <person name="Parikh H."/>
            <person name="Huang B."/>
            <person name="Lee V."/>
            <person name="Espinosa-Alvarez O."/>
            <person name="Ortiz P.A."/>
            <person name="Costa-Martins A.G."/>
            <person name="Teixeira M.M."/>
            <person name="Buck G.A."/>
        </authorList>
    </citation>
    <scope>NUCLEOTIDE SEQUENCE [LARGE SCALE GENOMIC DNA]</scope>
    <source>
        <strain evidence="2 3">AM80</strain>
    </source>
</reference>
<dbReference type="AlphaFoldDB" id="A0A422NXW9"/>
<protein>
    <submittedName>
        <fullName evidence="2">Uncharacterized protein</fullName>
    </submittedName>
</protein>